<evidence type="ECO:0000256" key="3">
    <source>
        <dbReference type="ARBA" id="ARBA00022553"/>
    </source>
</evidence>
<dbReference type="Pfam" id="PF00512">
    <property type="entry name" value="HisKA"/>
    <property type="match status" value="1"/>
</dbReference>
<evidence type="ECO:0000256" key="4">
    <source>
        <dbReference type="ARBA" id="ARBA00022679"/>
    </source>
</evidence>
<dbReference type="Gene3D" id="3.30.565.10">
    <property type="entry name" value="Histidine kinase-like ATPase, C-terminal domain"/>
    <property type="match status" value="1"/>
</dbReference>
<dbReference type="SUPFAM" id="SSF55785">
    <property type="entry name" value="PYP-like sensor domain (PAS domain)"/>
    <property type="match status" value="1"/>
</dbReference>
<evidence type="ECO:0000259" key="6">
    <source>
        <dbReference type="PROSITE" id="PS50109"/>
    </source>
</evidence>
<dbReference type="Pfam" id="PF02518">
    <property type="entry name" value="HATPase_c"/>
    <property type="match status" value="1"/>
</dbReference>
<dbReference type="InterPro" id="IPR003594">
    <property type="entry name" value="HATPase_dom"/>
</dbReference>
<dbReference type="PROSITE" id="PS50109">
    <property type="entry name" value="HIS_KIN"/>
    <property type="match status" value="1"/>
</dbReference>
<dbReference type="FunFam" id="3.30.565.10:FF:000006">
    <property type="entry name" value="Sensor histidine kinase WalK"/>
    <property type="match status" value="1"/>
</dbReference>
<dbReference type="Pfam" id="PF08448">
    <property type="entry name" value="PAS_4"/>
    <property type="match status" value="1"/>
</dbReference>
<dbReference type="InterPro" id="IPR052162">
    <property type="entry name" value="Sensor_kinase/Photoreceptor"/>
</dbReference>
<proteinExistence type="predicted"/>
<keyword evidence="3" id="KW-0597">Phosphoprotein</keyword>
<sequence>MRVEDETPETAAAPETTVAELLELVGKMAAQQPHVSLRVGSGPLAPLAVALNDLAARLATSHEKKTEGVFGLQTLIEQSPNVMFACDVEARIRFINYTLPMHTPERAMGTILYSWFEPYMVERVRGVIEKVLTTGESHAFEIPPSLHTGAEWYMARVAPIRREQETVGFTVILTDISELKRSQLSLERSNRELESFAYVASHDLQEPLRKIQTFGERLVKTSAATLSPEGRDYVERMQGAATRMRRLIDDLLTFSRVSSKARPYTQVNLAVVAREVLADLETSIEQAGATVTLGELPVLEADATQMRQLLQNLVGNALKFRREGVPPAISVRGTVDPRSRRCELVVEDNGIGFEEKFAERIFDVFQRLHGRGQYEGTGIGLAICRKIVERHGGSIRARSTPGAGSAFVISLPLKQLMRQ</sequence>
<accession>A0A1L9B2I3</accession>
<dbReference type="OrthoDB" id="5524356at2"/>
<dbReference type="InterPro" id="IPR013656">
    <property type="entry name" value="PAS_4"/>
</dbReference>
<dbReference type="STRING" id="83449.BON30_32435"/>
<organism evidence="7 8">
    <name type="scientific">Cystobacter ferrugineus</name>
    <dbReference type="NCBI Taxonomy" id="83449"/>
    <lineage>
        <taxon>Bacteria</taxon>
        <taxon>Pseudomonadati</taxon>
        <taxon>Myxococcota</taxon>
        <taxon>Myxococcia</taxon>
        <taxon>Myxococcales</taxon>
        <taxon>Cystobacterineae</taxon>
        <taxon>Archangiaceae</taxon>
        <taxon>Cystobacter</taxon>
    </lineage>
</organism>
<gene>
    <name evidence="7" type="ORF">BON30_32435</name>
</gene>
<evidence type="ECO:0000313" key="8">
    <source>
        <dbReference type="Proteomes" id="UP000182229"/>
    </source>
</evidence>
<evidence type="ECO:0000256" key="1">
    <source>
        <dbReference type="ARBA" id="ARBA00000085"/>
    </source>
</evidence>
<reference evidence="7 8" key="2">
    <citation type="submission" date="2016-12" db="EMBL/GenBank/DDBJ databases">
        <title>Draft Genome Sequence of Cystobacter ferrugineus Strain Cbfe23.</title>
        <authorList>
            <person name="Akbar S."/>
            <person name="Dowd S.E."/>
            <person name="Stevens D.C."/>
        </authorList>
    </citation>
    <scope>NUCLEOTIDE SEQUENCE [LARGE SCALE GENOMIC DNA]</scope>
    <source>
        <strain evidence="7 8">Cbfe23</strain>
    </source>
</reference>
<dbReference type="SMART" id="SM00388">
    <property type="entry name" value="HisKA"/>
    <property type="match status" value="1"/>
</dbReference>
<dbReference type="InterPro" id="IPR004358">
    <property type="entry name" value="Sig_transdc_His_kin-like_C"/>
</dbReference>
<comment type="catalytic activity">
    <reaction evidence="1">
        <text>ATP + protein L-histidine = ADP + protein N-phospho-L-histidine.</text>
        <dbReference type="EC" id="2.7.13.3"/>
    </reaction>
</comment>
<feature type="domain" description="Histidine kinase" evidence="6">
    <location>
        <begin position="199"/>
        <end position="415"/>
    </location>
</feature>
<evidence type="ECO:0000256" key="2">
    <source>
        <dbReference type="ARBA" id="ARBA00012438"/>
    </source>
</evidence>
<keyword evidence="4" id="KW-0808">Transferase</keyword>
<dbReference type="Gene3D" id="1.10.287.130">
    <property type="match status" value="1"/>
</dbReference>
<dbReference type="Gene3D" id="3.30.450.20">
    <property type="entry name" value="PAS domain"/>
    <property type="match status" value="1"/>
</dbReference>
<dbReference type="AlphaFoldDB" id="A0A1L9B2I3"/>
<dbReference type="SUPFAM" id="SSF55874">
    <property type="entry name" value="ATPase domain of HSP90 chaperone/DNA topoisomerase II/histidine kinase"/>
    <property type="match status" value="1"/>
</dbReference>
<dbReference type="EMBL" id="MPIN01000010">
    <property type="protein sequence ID" value="OJH36472.1"/>
    <property type="molecule type" value="Genomic_DNA"/>
</dbReference>
<dbReference type="InterPro" id="IPR005467">
    <property type="entry name" value="His_kinase_dom"/>
</dbReference>
<dbReference type="PANTHER" id="PTHR43304:SF1">
    <property type="entry name" value="PAC DOMAIN-CONTAINING PROTEIN"/>
    <property type="match status" value="1"/>
</dbReference>
<dbReference type="RefSeq" id="WP_071902360.1">
    <property type="nucleotide sequence ID" value="NZ_MPIN01000010.1"/>
</dbReference>
<dbReference type="PANTHER" id="PTHR43304">
    <property type="entry name" value="PHYTOCHROME-LIKE PROTEIN CPH1"/>
    <property type="match status" value="1"/>
</dbReference>
<dbReference type="SMART" id="SM00387">
    <property type="entry name" value="HATPase_c"/>
    <property type="match status" value="1"/>
</dbReference>
<dbReference type="Proteomes" id="UP000182229">
    <property type="component" value="Unassembled WGS sequence"/>
</dbReference>
<dbReference type="PRINTS" id="PR00344">
    <property type="entry name" value="BCTRLSENSOR"/>
</dbReference>
<name>A0A1L9B2I3_9BACT</name>
<protein>
    <recommendedName>
        <fullName evidence="2">histidine kinase</fullName>
        <ecNumber evidence="2">2.7.13.3</ecNumber>
    </recommendedName>
</protein>
<dbReference type="CDD" id="cd00082">
    <property type="entry name" value="HisKA"/>
    <property type="match status" value="1"/>
</dbReference>
<evidence type="ECO:0000256" key="5">
    <source>
        <dbReference type="ARBA" id="ARBA00022777"/>
    </source>
</evidence>
<dbReference type="InterPro" id="IPR036097">
    <property type="entry name" value="HisK_dim/P_sf"/>
</dbReference>
<dbReference type="EC" id="2.7.13.3" evidence="2"/>
<evidence type="ECO:0000313" key="7">
    <source>
        <dbReference type="EMBL" id="OJH36472.1"/>
    </source>
</evidence>
<keyword evidence="5 7" id="KW-0418">Kinase</keyword>
<keyword evidence="8" id="KW-1185">Reference proteome</keyword>
<reference evidence="8" key="1">
    <citation type="submission" date="2016-11" db="EMBL/GenBank/DDBJ databases">
        <authorList>
            <person name="Shukria A."/>
            <person name="Stevens D.C."/>
        </authorList>
    </citation>
    <scope>NUCLEOTIDE SEQUENCE [LARGE SCALE GENOMIC DNA]</scope>
    <source>
        <strain evidence="8">Cbfe23</strain>
    </source>
</reference>
<dbReference type="InterPro" id="IPR003661">
    <property type="entry name" value="HisK_dim/P_dom"/>
</dbReference>
<comment type="caution">
    <text evidence="7">The sequence shown here is derived from an EMBL/GenBank/DDBJ whole genome shotgun (WGS) entry which is preliminary data.</text>
</comment>
<dbReference type="GO" id="GO:0000155">
    <property type="term" value="F:phosphorelay sensor kinase activity"/>
    <property type="evidence" value="ECO:0007669"/>
    <property type="project" value="InterPro"/>
</dbReference>
<dbReference type="SUPFAM" id="SSF47384">
    <property type="entry name" value="Homodimeric domain of signal transducing histidine kinase"/>
    <property type="match status" value="1"/>
</dbReference>
<dbReference type="InterPro" id="IPR036890">
    <property type="entry name" value="HATPase_C_sf"/>
</dbReference>
<dbReference type="InterPro" id="IPR035965">
    <property type="entry name" value="PAS-like_dom_sf"/>
</dbReference>